<gene>
    <name evidence="2" type="ORF">Atai01_05000</name>
</gene>
<reference evidence="2" key="1">
    <citation type="submission" date="2023-03" db="EMBL/GenBank/DDBJ databases">
        <title>Amycolatopsis taiwanensis NBRC 103393.</title>
        <authorList>
            <person name="Ichikawa N."/>
            <person name="Sato H."/>
            <person name="Tonouchi N."/>
        </authorList>
    </citation>
    <scope>NUCLEOTIDE SEQUENCE</scope>
    <source>
        <strain evidence="2">NBRC 103393</strain>
    </source>
</reference>
<organism evidence="2 3">
    <name type="scientific">Amycolatopsis taiwanensis</name>
    <dbReference type="NCBI Taxonomy" id="342230"/>
    <lineage>
        <taxon>Bacteria</taxon>
        <taxon>Bacillati</taxon>
        <taxon>Actinomycetota</taxon>
        <taxon>Actinomycetes</taxon>
        <taxon>Pseudonocardiales</taxon>
        <taxon>Pseudonocardiaceae</taxon>
        <taxon>Amycolatopsis</taxon>
    </lineage>
</organism>
<evidence type="ECO:0000313" key="3">
    <source>
        <dbReference type="Proteomes" id="UP001165136"/>
    </source>
</evidence>
<dbReference type="GO" id="GO:0051213">
    <property type="term" value="F:dioxygenase activity"/>
    <property type="evidence" value="ECO:0007669"/>
    <property type="project" value="UniProtKB-KW"/>
</dbReference>
<sequence>MQRITVVSVPVSDQEAAKTFYTEQVGFKLITESRFGDELHWIQVGPADGEASLTLVTWFDSMPPGSLRGLVIDCADLQADYEAMRARGVRFLGPPEQQPGGVFAIFTDPDGNQISLRQAGSPAGEEQGLIRR</sequence>
<keyword evidence="3" id="KW-1185">Reference proteome</keyword>
<name>A0A9W6QTR9_9PSEU</name>
<comment type="caution">
    <text evidence="2">The sequence shown here is derived from an EMBL/GenBank/DDBJ whole genome shotgun (WGS) entry which is preliminary data.</text>
</comment>
<accession>A0A9W6QTR9</accession>
<dbReference type="PROSITE" id="PS51819">
    <property type="entry name" value="VOC"/>
    <property type="match status" value="1"/>
</dbReference>
<keyword evidence="2" id="KW-0223">Dioxygenase</keyword>
<keyword evidence="2" id="KW-0560">Oxidoreductase</keyword>
<dbReference type="Proteomes" id="UP001165136">
    <property type="component" value="Unassembled WGS sequence"/>
</dbReference>
<dbReference type="PANTHER" id="PTHR36437:SF2">
    <property type="entry name" value="GLYOXALASE_BLEOMYCIN RESISTANCE PROTEIN_DIOXYGENASE"/>
    <property type="match status" value="1"/>
</dbReference>
<dbReference type="PANTHER" id="PTHR36437">
    <property type="entry name" value="GLYOXALASE/BLEOMYCIN RESISTANCE PROTEIN/DIOXYGENASE"/>
    <property type="match status" value="1"/>
</dbReference>
<dbReference type="AlphaFoldDB" id="A0A9W6QTR9"/>
<dbReference type="EMBL" id="BSTI01000001">
    <property type="protein sequence ID" value="GLY63881.1"/>
    <property type="molecule type" value="Genomic_DNA"/>
</dbReference>
<dbReference type="SUPFAM" id="SSF54593">
    <property type="entry name" value="Glyoxalase/Bleomycin resistance protein/Dihydroxybiphenyl dioxygenase"/>
    <property type="match status" value="1"/>
</dbReference>
<feature type="domain" description="VOC" evidence="1">
    <location>
        <begin position="3"/>
        <end position="119"/>
    </location>
</feature>
<dbReference type="InterPro" id="IPR029068">
    <property type="entry name" value="Glyas_Bleomycin-R_OHBP_Dase"/>
</dbReference>
<evidence type="ECO:0000313" key="2">
    <source>
        <dbReference type="EMBL" id="GLY63881.1"/>
    </source>
</evidence>
<dbReference type="InterPro" id="IPR037523">
    <property type="entry name" value="VOC_core"/>
</dbReference>
<dbReference type="RefSeq" id="WP_285485706.1">
    <property type="nucleotide sequence ID" value="NZ_BSTI01000001.1"/>
</dbReference>
<dbReference type="Gene3D" id="3.10.180.10">
    <property type="entry name" value="2,3-Dihydroxybiphenyl 1,2-Dioxygenase, domain 1"/>
    <property type="match status" value="1"/>
</dbReference>
<dbReference type="InterPro" id="IPR004360">
    <property type="entry name" value="Glyas_Fos-R_dOase_dom"/>
</dbReference>
<dbReference type="Pfam" id="PF00903">
    <property type="entry name" value="Glyoxalase"/>
    <property type="match status" value="1"/>
</dbReference>
<protein>
    <submittedName>
        <fullName evidence="2">Extradiol dioxygenase</fullName>
    </submittedName>
</protein>
<proteinExistence type="predicted"/>
<evidence type="ECO:0000259" key="1">
    <source>
        <dbReference type="PROSITE" id="PS51819"/>
    </source>
</evidence>